<name>A0AAV6V6N3_9ARAC</name>
<protein>
    <submittedName>
        <fullName evidence="2">Uncharacterized protein</fullName>
    </submittedName>
</protein>
<organism evidence="2 3">
    <name type="scientific">Oedothorax gibbosus</name>
    <dbReference type="NCBI Taxonomy" id="931172"/>
    <lineage>
        <taxon>Eukaryota</taxon>
        <taxon>Metazoa</taxon>
        <taxon>Ecdysozoa</taxon>
        <taxon>Arthropoda</taxon>
        <taxon>Chelicerata</taxon>
        <taxon>Arachnida</taxon>
        <taxon>Araneae</taxon>
        <taxon>Araneomorphae</taxon>
        <taxon>Entelegynae</taxon>
        <taxon>Araneoidea</taxon>
        <taxon>Linyphiidae</taxon>
        <taxon>Erigoninae</taxon>
        <taxon>Oedothorax</taxon>
    </lineage>
</organism>
<proteinExistence type="predicted"/>
<keyword evidence="3" id="KW-1185">Reference proteome</keyword>
<evidence type="ECO:0000313" key="3">
    <source>
        <dbReference type="Proteomes" id="UP000827092"/>
    </source>
</evidence>
<sequence>MTGAQNGHGKAIRLTDTTSTGNGGVDCRLGPLQGDSRDRSAVIKKKDLIKLKNISSRPQLWCNNSARDAQVPTQFLRQVANLLWKLPRYLLGCRF</sequence>
<dbReference type="Proteomes" id="UP000827092">
    <property type="component" value="Unassembled WGS sequence"/>
</dbReference>
<reference evidence="2 3" key="1">
    <citation type="journal article" date="2022" name="Nat. Ecol. Evol.">
        <title>A masculinizing supergene underlies an exaggerated male reproductive morph in a spider.</title>
        <authorList>
            <person name="Hendrickx F."/>
            <person name="De Corte Z."/>
            <person name="Sonet G."/>
            <person name="Van Belleghem S.M."/>
            <person name="Kostlbacher S."/>
            <person name="Vangestel C."/>
        </authorList>
    </citation>
    <scope>NUCLEOTIDE SEQUENCE [LARGE SCALE GENOMIC DNA]</scope>
    <source>
        <strain evidence="2">W744_W776</strain>
    </source>
</reference>
<accession>A0AAV6V6N3</accession>
<dbReference type="EMBL" id="JAFNEN010000157">
    <property type="protein sequence ID" value="KAG8191589.1"/>
    <property type="molecule type" value="Genomic_DNA"/>
</dbReference>
<feature type="region of interest" description="Disordered" evidence="1">
    <location>
        <begin position="1"/>
        <end position="32"/>
    </location>
</feature>
<evidence type="ECO:0000313" key="2">
    <source>
        <dbReference type="EMBL" id="KAG8191589.1"/>
    </source>
</evidence>
<evidence type="ECO:0000256" key="1">
    <source>
        <dbReference type="SAM" id="MobiDB-lite"/>
    </source>
</evidence>
<comment type="caution">
    <text evidence="2">The sequence shown here is derived from an EMBL/GenBank/DDBJ whole genome shotgun (WGS) entry which is preliminary data.</text>
</comment>
<dbReference type="AlphaFoldDB" id="A0AAV6V6N3"/>
<gene>
    <name evidence="2" type="ORF">JTE90_021191</name>
</gene>